<comment type="caution">
    <text evidence="2">The sequence shown here is derived from an EMBL/GenBank/DDBJ whole genome shotgun (WGS) entry which is preliminary data.</text>
</comment>
<keyword evidence="1" id="KW-0732">Signal</keyword>
<name>A0A231UTB0_9HYPH</name>
<evidence type="ECO:0000313" key="2">
    <source>
        <dbReference type="EMBL" id="OXS99116.1"/>
    </source>
</evidence>
<keyword evidence="3" id="KW-1185">Reference proteome</keyword>
<feature type="chain" id="PRO_5012985986" evidence="1">
    <location>
        <begin position="24"/>
        <end position="144"/>
    </location>
</feature>
<reference evidence="3" key="1">
    <citation type="journal article" date="2017" name="Int. J. Syst. Evol. Microbiol.">
        <title>Notoacmeibacter marinus gen. nov., sp. nov., isolated from the gut of a limpet and proposal of Notoacmeibacteraceae fam. nov. in the order Rhizobiales of the class Alphaproteobacteria.</title>
        <authorList>
            <person name="Huang Z."/>
            <person name="Guo F."/>
            <person name="Lai Q."/>
        </authorList>
    </citation>
    <scope>NUCLEOTIDE SEQUENCE [LARGE SCALE GENOMIC DNA]</scope>
    <source>
        <strain evidence="3">XMTR2A4</strain>
    </source>
</reference>
<organism evidence="2 3">
    <name type="scientific">Notoacmeibacter marinus</name>
    <dbReference type="NCBI Taxonomy" id="1876515"/>
    <lineage>
        <taxon>Bacteria</taxon>
        <taxon>Pseudomonadati</taxon>
        <taxon>Pseudomonadota</taxon>
        <taxon>Alphaproteobacteria</taxon>
        <taxon>Hyphomicrobiales</taxon>
        <taxon>Notoacmeibacteraceae</taxon>
        <taxon>Notoacmeibacter</taxon>
    </lineage>
</organism>
<dbReference type="EMBL" id="NBYO01000003">
    <property type="protein sequence ID" value="OXS99116.1"/>
    <property type="molecule type" value="Genomic_DNA"/>
</dbReference>
<feature type="signal peptide" evidence="1">
    <location>
        <begin position="1"/>
        <end position="23"/>
    </location>
</feature>
<dbReference type="AlphaFoldDB" id="A0A231UTB0"/>
<evidence type="ECO:0000256" key="1">
    <source>
        <dbReference type="SAM" id="SignalP"/>
    </source>
</evidence>
<gene>
    <name evidence="2" type="ORF">B7H23_13000</name>
</gene>
<evidence type="ECO:0000313" key="3">
    <source>
        <dbReference type="Proteomes" id="UP000215405"/>
    </source>
</evidence>
<dbReference type="Proteomes" id="UP000215405">
    <property type="component" value="Unassembled WGS sequence"/>
</dbReference>
<accession>A0A231UTB0</accession>
<dbReference type="RefSeq" id="WP_094077903.1">
    <property type="nucleotide sequence ID" value="NZ_NBYO01000003.1"/>
</dbReference>
<protein>
    <submittedName>
        <fullName evidence="2">Uncharacterized protein</fullName>
    </submittedName>
</protein>
<sequence length="144" mass="15973">MSPNPISLSVAAFAALSIPMVLIADASAQNTVEPLKQVIKPNVQLNKPAMQMERNAASRPKCAPEAYEAYGRSAAVRRSTRESRAKQRAIRRWTRAIEGRDILPRNRGKPVYGTDYSDFNKAKIVSFNCSGRPLTCKLIARPCR</sequence>
<proteinExistence type="predicted"/>